<dbReference type="EMBL" id="BSQG01000004">
    <property type="protein sequence ID" value="GLU48624.1"/>
    <property type="molecule type" value="Genomic_DNA"/>
</dbReference>
<keyword evidence="2" id="KW-1185">Reference proteome</keyword>
<protein>
    <submittedName>
        <fullName evidence="1">Uncharacterized protein</fullName>
    </submittedName>
</protein>
<dbReference type="Proteomes" id="UP001165092">
    <property type="component" value="Unassembled WGS sequence"/>
</dbReference>
<reference evidence="1" key="1">
    <citation type="submission" date="2023-02" db="EMBL/GenBank/DDBJ databases">
        <title>Nocardiopsis ansamitocini NBRC 112285.</title>
        <authorList>
            <person name="Ichikawa N."/>
            <person name="Sato H."/>
            <person name="Tonouchi N."/>
        </authorList>
    </citation>
    <scope>NUCLEOTIDE SEQUENCE</scope>
    <source>
        <strain evidence="1">NBRC 112285</strain>
    </source>
</reference>
<proteinExistence type="predicted"/>
<sequence>MLVGAWIGRFGDAMHDRRSPGGKVRVFPSPGPAPEREIWPGTGRTHGAGVLTALLLGSRTTMMTYADWSDLDDDELMAAAMALIEEEPPPAVVFAFVDAILCHTDGETVP</sequence>
<accession>A0A9W6P7S3</accession>
<comment type="caution">
    <text evidence="1">The sequence shown here is derived from an EMBL/GenBank/DDBJ whole genome shotgun (WGS) entry which is preliminary data.</text>
</comment>
<name>A0A9W6P7S3_9ACTN</name>
<organism evidence="1 2">
    <name type="scientific">Nocardiopsis ansamitocini</name>
    <dbReference type="NCBI Taxonomy" id="1670832"/>
    <lineage>
        <taxon>Bacteria</taxon>
        <taxon>Bacillati</taxon>
        <taxon>Actinomycetota</taxon>
        <taxon>Actinomycetes</taxon>
        <taxon>Streptosporangiales</taxon>
        <taxon>Nocardiopsidaceae</taxon>
        <taxon>Nocardiopsis</taxon>
    </lineage>
</organism>
<gene>
    <name evidence="1" type="ORF">Nans01_29750</name>
</gene>
<dbReference type="AlphaFoldDB" id="A0A9W6P7S3"/>
<evidence type="ECO:0000313" key="2">
    <source>
        <dbReference type="Proteomes" id="UP001165092"/>
    </source>
</evidence>
<evidence type="ECO:0000313" key="1">
    <source>
        <dbReference type="EMBL" id="GLU48624.1"/>
    </source>
</evidence>